<organism evidence="1 2">
    <name type="scientific">Crepidotus variabilis</name>
    <dbReference type="NCBI Taxonomy" id="179855"/>
    <lineage>
        <taxon>Eukaryota</taxon>
        <taxon>Fungi</taxon>
        <taxon>Dikarya</taxon>
        <taxon>Basidiomycota</taxon>
        <taxon>Agaricomycotina</taxon>
        <taxon>Agaricomycetes</taxon>
        <taxon>Agaricomycetidae</taxon>
        <taxon>Agaricales</taxon>
        <taxon>Agaricineae</taxon>
        <taxon>Crepidotaceae</taxon>
        <taxon>Crepidotus</taxon>
    </lineage>
</organism>
<keyword evidence="2" id="KW-1185">Reference proteome</keyword>
<gene>
    <name evidence="1" type="ORF">CPB83DRAFT_857329</name>
</gene>
<evidence type="ECO:0000313" key="1">
    <source>
        <dbReference type="EMBL" id="KAF9526711.1"/>
    </source>
</evidence>
<name>A0A9P6JN21_9AGAR</name>
<accession>A0A9P6JN21</accession>
<evidence type="ECO:0000313" key="2">
    <source>
        <dbReference type="Proteomes" id="UP000807306"/>
    </source>
</evidence>
<reference evidence="1" key="1">
    <citation type="submission" date="2020-11" db="EMBL/GenBank/DDBJ databases">
        <authorList>
            <consortium name="DOE Joint Genome Institute"/>
            <person name="Ahrendt S."/>
            <person name="Riley R."/>
            <person name="Andreopoulos W."/>
            <person name="Labutti K."/>
            <person name="Pangilinan J."/>
            <person name="Ruiz-Duenas F.J."/>
            <person name="Barrasa J.M."/>
            <person name="Sanchez-Garcia M."/>
            <person name="Camarero S."/>
            <person name="Miyauchi S."/>
            <person name="Serrano A."/>
            <person name="Linde D."/>
            <person name="Babiker R."/>
            <person name="Drula E."/>
            <person name="Ayuso-Fernandez I."/>
            <person name="Pacheco R."/>
            <person name="Padilla G."/>
            <person name="Ferreira P."/>
            <person name="Barriuso J."/>
            <person name="Kellner H."/>
            <person name="Castanera R."/>
            <person name="Alfaro M."/>
            <person name="Ramirez L."/>
            <person name="Pisabarro A.G."/>
            <person name="Kuo A."/>
            <person name="Tritt A."/>
            <person name="Lipzen A."/>
            <person name="He G."/>
            <person name="Yan M."/>
            <person name="Ng V."/>
            <person name="Cullen D."/>
            <person name="Martin F."/>
            <person name="Rosso M.-N."/>
            <person name="Henrissat B."/>
            <person name="Hibbett D."/>
            <person name="Martinez A.T."/>
            <person name="Grigoriev I.V."/>
        </authorList>
    </citation>
    <scope>NUCLEOTIDE SEQUENCE</scope>
    <source>
        <strain evidence="1">CBS 506.95</strain>
    </source>
</reference>
<dbReference type="Proteomes" id="UP000807306">
    <property type="component" value="Unassembled WGS sequence"/>
</dbReference>
<proteinExistence type="predicted"/>
<dbReference type="AlphaFoldDB" id="A0A9P6JN21"/>
<sequence length="56" mass="6155">MYSKSGGKNGKHGDITKSSSISAVSFLAVQIFQPGLTRNFQMVTDTTSTLQTRHFF</sequence>
<comment type="caution">
    <text evidence="1">The sequence shown here is derived from an EMBL/GenBank/DDBJ whole genome shotgun (WGS) entry which is preliminary data.</text>
</comment>
<dbReference type="EMBL" id="MU157868">
    <property type="protein sequence ID" value="KAF9526711.1"/>
    <property type="molecule type" value="Genomic_DNA"/>
</dbReference>
<protein>
    <submittedName>
        <fullName evidence="1">Uncharacterized protein</fullName>
    </submittedName>
</protein>
<dbReference type="OrthoDB" id="3065650at2759"/>